<name>A0A0F9DWH6_9ZZZZ</name>
<evidence type="ECO:0000256" key="1">
    <source>
        <dbReference type="SAM" id="MobiDB-lite"/>
    </source>
</evidence>
<feature type="compositionally biased region" description="Low complexity" evidence="1">
    <location>
        <begin position="48"/>
        <end position="58"/>
    </location>
</feature>
<evidence type="ECO:0000313" key="2">
    <source>
        <dbReference type="EMBL" id="KKL22071.1"/>
    </source>
</evidence>
<feature type="region of interest" description="Disordered" evidence="1">
    <location>
        <begin position="46"/>
        <end position="86"/>
    </location>
</feature>
<sequence>MFPAKRSSFWFRACVRCDGDAYLDLTDVPEWRCLQCGRVIPPERATDRSAAAGAAPRADQGRPRLSVFKRPSNGDDDSQRVSARGP</sequence>
<comment type="caution">
    <text evidence="2">The sequence shown here is derived from an EMBL/GenBank/DDBJ whole genome shotgun (WGS) entry which is preliminary data.</text>
</comment>
<proteinExistence type="predicted"/>
<reference evidence="2" key="1">
    <citation type="journal article" date="2015" name="Nature">
        <title>Complex archaea that bridge the gap between prokaryotes and eukaryotes.</title>
        <authorList>
            <person name="Spang A."/>
            <person name="Saw J.H."/>
            <person name="Jorgensen S.L."/>
            <person name="Zaremba-Niedzwiedzka K."/>
            <person name="Martijn J."/>
            <person name="Lind A.E."/>
            <person name="van Eijk R."/>
            <person name="Schleper C."/>
            <person name="Guy L."/>
            <person name="Ettema T.J."/>
        </authorList>
    </citation>
    <scope>NUCLEOTIDE SEQUENCE</scope>
</reference>
<protein>
    <submittedName>
        <fullName evidence="2">Uncharacterized protein</fullName>
    </submittedName>
</protein>
<dbReference type="EMBL" id="LAZR01037487">
    <property type="protein sequence ID" value="KKL22071.1"/>
    <property type="molecule type" value="Genomic_DNA"/>
</dbReference>
<gene>
    <name evidence="2" type="ORF">LCGC14_2439090</name>
</gene>
<accession>A0A0F9DWH6</accession>
<dbReference type="AlphaFoldDB" id="A0A0F9DWH6"/>
<organism evidence="2">
    <name type="scientific">marine sediment metagenome</name>
    <dbReference type="NCBI Taxonomy" id="412755"/>
    <lineage>
        <taxon>unclassified sequences</taxon>
        <taxon>metagenomes</taxon>
        <taxon>ecological metagenomes</taxon>
    </lineage>
</organism>